<dbReference type="OrthoDB" id="7869153at2"/>
<accession>A0A2N5M0B4</accession>
<dbReference type="Gene3D" id="3.30.470.20">
    <property type="entry name" value="ATP-grasp fold, B domain"/>
    <property type="match status" value="1"/>
</dbReference>
<dbReference type="Proteomes" id="UP000234748">
    <property type="component" value="Unassembled WGS sequence"/>
</dbReference>
<proteinExistence type="predicted"/>
<evidence type="ECO:0008006" key="3">
    <source>
        <dbReference type="Google" id="ProtNLM"/>
    </source>
</evidence>
<dbReference type="InterPro" id="IPR026838">
    <property type="entry name" value="YheC/D"/>
</dbReference>
<dbReference type="Pfam" id="PF14398">
    <property type="entry name" value="ATPgrasp_YheCD"/>
    <property type="match status" value="1"/>
</dbReference>
<name>A0A2N5M0B4_9BACI</name>
<dbReference type="AlphaFoldDB" id="A0A2N5M0B4"/>
<reference evidence="1 2" key="1">
    <citation type="submission" date="2017-11" db="EMBL/GenBank/DDBJ databases">
        <title>Comparitive Functional Genomics of Dry Heat Resistant strains isolated from the Viking Spacecraft.</title>
        <authorList>
            <person name="Seuylemezian A."/>
            <person name="Cooper K."/>
            <person name="Vaishampayan P."/>
        </authorList>
    </citation>
    <scope>NUCLEOTIDE SEQUENCE [LARGE SCALE GENOMIC DNA]</scope>
    <source>
        <strain evidence="1 2">V1-29</strain>
    </source>
</reference>
<protein>
    <recommendedName>
        <fullName evidence="3">ATP-grasp domain-containing protein</fullName>
    </recommendedName>
</protein>
<comment type="caution">
    <text evidence="1">The sequence shown here is derived from an EMBL/GenBank/DDBJ whole genome shotgun (WGS) entry which is preliminary data.</text>
</comment>
<gene>
    <name evidence="1" type="ORF">CUU66_22080</name>
</gene>
<organism evidence="1 2">
    <name type="scientific">Peribacillus deserti</name>
    <dbReference type="NCBI Taxonomy" id="673318"/>
    <lineage>
        <taxon>Bacteria</taxon>
        <taxon>Bacillati</taxon>
        <taxon>Bacillota</taxon>
        <taxon>Bacilli</taxon>
        <taxon>Bacillales</taxon>
        <taxon>Bacillaceae</taxon>
        <taxon>Peribacillus</taxon>
    </lineage>
</organism>
<evidence type="ECO:0000313" key="1">
    <source>
        <dbReference type="EMBL" id="PLT27802.1"/>
    </source>
</evidence>
<dbReference type="EMBL" id="PGUY01000078">
    <property type="protein sequence ID" value="PLT27802.1"/>
    <property type="molecule type" value="Genomic_DNA"/>
</dbReference>
<sequence>MTMHFSIITDPETVDTVTVHADSAKASNIENGSQGSLCFGTRRHTIRFQTNSIINKNEMAISLNCFKELGVPEFIKFDLKVEGDNLIIGPYVGLLIGASNKRLLRKLPSLLNYTRDYQAFGGAVMAFSIEGMKPGEINGFLYNPDKNEWQEYVGAFPAAIYKKVLLTKKVYKLLSIEEIQPKIFNSHTFSKWSVYKRLAGTEGLMAHLPHTVLYKKPIDVIRFIDKHGKAFLKPIRGSKGRNIKEIKKMNNHFLVRYQKDRRNVEMELKRRELLEYLHLSIKKKPYVIQKALEIVYSENRAVDFRVFTLKDSSGKWQYIGWVGRSGRVDSIVSNRSSGGTVEDGDLLLNKIVNSDSQKASDLKKEIINTVLMASESFNDSAMNFGYFAIDIAVDHDGRVWILEMNHRYPNDGLPLYIGDHRTYRDIKLHIMLYLKYLAGFSKES</sequence>
<evidence type="ECO:0000313" key="2">
    <source>
        <dbReference type="Proteomes" id="UP000234748"/>
    </source>
</evidence>
<dbReference type="SUPFAM" id="SSF56059">
    <property type="entry name" value="Glutathione synthetase ATP-binding domain-like"/>
    <property type="match status" value="1"/>
</dbReference>
<keyword evidence="2" id="KW-1185">Reference proteome</keyword>
<dbReference type="RefSeq" id="WP_101645550.1">
    <property type="nucleotide sequence ID" value="NZ_PGUY01000078.1"/>
</dbReference>